<evidence type="ECO:0000313" key="3">
    <source>
        <dbReference type="Proteomes" id="UP000179769"/>
    </source>
</evidence>
<dbReference type="OrthoDB" id="3211973at2"/>
<keyword evidence="1" id="KW-0472">Membrane</keyword>
<accession>A0A1S1R2W2</accession>
<sequence>MASAGGTAGGSTADGVFRAAARAILFPPTGHPRHAVYGTVLAAGLIAAQDPDQDSAAEIIAAVATTMVVFWLAHGYAHAIGHRVRHDTGDGIGRVADRRADADAGWSGARRALVENWPMVRASFLPLAVLAVARAAGASVSDAQEAALWTSLLLLCAWGLFSGRAGGLRRWRLAGYTAGIALLGIILIGLEVAIH</sequence>
<protein>
    <submittedName>
        <fullName evidence="2">Uncharacterized protein</fullName>
    </submittedName>
</protein>
<feature type="transmembrane region" description="Helical" evidence="1">
    <location>
        <begin position="173"/>
        <end position="194"/>
    </location>
</feature>
<reference evidence="3" key="1">
    <citation type="submission" date="2016-07" db="EMBL/GenBank/DDBJ databases">
        <title>Frankia sp. NRRL B-16219 Genome sequencing.</title>
        <authorList>
            <person name="Ghodhbane-Gtari F."/>
            <person name="Swanson E."/>
            <person name="Gueddou A."/>
            <person name="Louati M."/>
            <person name="Nouioui I."/>
            <person name="Hezbri K."/>
            <person name="Abebe-Akele F."/>
            <person name="Simpson S."/>
            <person name="Morris K."/>
            <person name="Thomas K."/>
            <person name="Gtari M."/>
            <person name="Tisa L.S."/>
        </authorList>
    </citation>
    <scope>NUCLEOTIDE SEQUENCE [LARGE SCALE GENOMIC DNA]</scope>
    <source>
        <strain evidence="3">NRRL B-16219</strain>
    </source>
</reference>
<proteinExistence type="predicted"/>
<dbReference type="AlphaFoldDB" id="A0A1S1R2W2"/>
<evidence type="ECO:0000313" key="2">
    <source>
        <dbReference type="EMBL" id="OHV40109.1"/>
    </source>
</evidence>
<dbReference type="RefSeq" id="WP_071060817.1">
    <property type="nucleotide sequence ID" value="NZ_MAXA01000080.1"/>
</dbReference>
<dbReference type="Proteomes" id="UP000179769">
    <property type="component" value="Unassembled WGS sequence"/>
</dbReference>
<feature type="transmembrane region" description="Helical" evidence="1">
    <location>
        <begin position="59"/>
        <end position="77"/>
    </location>
</feature>
<evidence type="ECO:0000256" key="1">
    <source>
        <dbReference type="SAM" id="Phobius"/>
    </source>
</evidence>
<organism evidence="2 3">
    <name type="scientific">Parafrankia soli</name>
    <dbReference type="NCBI Taxonomy" id="2599596"/>
    <lineage>
        <taxon>Bacteria</taxon>
        <taxon>Bacillati</taxon>
        <taxon>Actinomycetota</taxon>
        <taxon>Actinomycetes</taxon>
        <taxon>Frankiales</taxon>
        <taxon>Frankiaceae</taxon>
        <taxon>Parafrankia</taxon>
    </lineage>
</organism>
<keyword evidence="1" id="KW-0812">Transmembrane</keyword>
<keyword evidence="1" id="KW-1133">Transmembrane helix</keyword>
<feature type="transmembrane region" description="Helical" evidence="1">
    <location>
        <begin position="146"/>
        <end position="161"/>
    </location>
</feature>
<name>A0A1S1R2W2_9ACTN</name>
<comment type="caution">
    <text evidence="2">The sequence shown here is derived from an EMBL/GenBank/DDBJ whole genome shotgun (WGS) entry which is preliminary data.</text>
</comment>
<keyword evidence="3" id="KW-1185">Reference proteome</keyword>
<gene>
    <name evidence="2" type="ORF">BBK14_12940</name>
</gene>
<feature type="transmembrane region" description="Helical" evidence="1">
    <location>
        <begin position="120"/>
        <end position="140"/>
    </location>
</feature>
<dbReference type="EMBL" id="MAXA01000080">
    <property type="protein sequence ID" value="OHV40109.1"/>
    <property type="molecule type" value="Genomic_DNA"/>
</dbReference>